<keyword evidence="1" id="KW-0547">Nucleotide-binding</keyword>
<proteinExistence type="predicted"/>
<accession>A0A146KD45</accession>
<sequence>MGEKGEKNTNCYTHELWTAQQKKYLQVIQQLKFEDLKIAVLQKTTEHVINTSVHEIWHMCEHVDEKMQMMAYLVLSFNVPTMVFCATIQEAKFFSDCFSLIGIGSTCLHSQQEQKSRLKSLEKVQQQQNTVV</sequence>
<keyword evidence="1" id="KW-0067">ATP-binding</keyword>
<keyword evidence="1" id="KW-0378">Hydrolase</keyword>
<dbReference type="InterPro" id="IPR027417">
    <property type="entry name" value="P-loop_NTPase"/>
</dbReference>
<reference evidence="1" key="1">
    <citation type="submission" date="2015-07" db="EMBL/GenBank/DDBJ databases">
        <title>Adaptation to a free-living lifestyle via gene acquisitions in the diplomonad Trepomonas sp. PC1.</title>
        <authorList>
            <person name="Xu F."/>
            <person name="Jerlstrom-Hultqvist J."/>
            <person name="Kolisko M."/>
            <person name="Simpson A.G.B."/>
            <person name="Roger A.J."/>
            <person name="Svard S.G."/>
            <person name="Andersson J.O."/>
        </authorList>
    </citation>
    <scope>NUCLEOTIDE SEQUENCE</scope>
    <source>
        <strain evidence="1">PC1</strain>
    </source>
</reference>
<evidence type="ECO:0000313" key="1">
    <source>
        <dbReference type="EMBL" id="JAP93406.1"/>
    </source>
</evidence>
<dbReference type="AlphaFoldDB" id="A0A146KD45"/>
<dbReference type="Gene3D" id="3.40.50.300">
    <property type="entry name" value="P-loop containing nucleotide triphosphate hydrolases"/>
    <property type="match status" value="1"/>
</dbReference>
<protein>
    <submittedName>
        <fullName evidence="1">ATP-dependent RNA helicase</fullName>
    </submittedName>
</protein>
<gene>
    <name evidence="1" type="ORF">TPC1_14327</name>
</gene>
<dbReference type="GO" id="GO:0004386">
    <property type="term" value="F:helicase activity"/>
    <property type="evidence" value="ECO:0007669"/>
    <property type="project" value="UniProtKB-KW"/>
</dbReference>
<dbReference type="SUPFAM" id="SSF52540">
    <property type="entry name" value="P-loop containing nucleoside triphosphate hydrolases"/>
    <property type="match status" value="1"/>
</dbReference>
<keyword evidence="1" id="KW-0347">Helicase</keyword>
<organism evidence="1">
    <name type="scientific">Trepomonas sp. PC1</name>
    <dbReference type="NCBI Taxonomy" id="1076344"/>
    <lineage>
        <taxon>Eukaryota</taxon>
        <taxon>Metamonada</taxon>
        <taxon>Diplomonadida</taxon>
        <taxon>Hexamitidae</taxon>
        <taxon>Hexamitinae</taxon>
        <taxon>Trepomonas</taxon>
    </lineage>
</organism>
<feature type="non-terminal residue" evidence="1">
    <location>
        <position position="132"/>
    </location>
</feature>
<name>A0A146KD45_9EUKA</name>
<dbReference type="EMBL" id="GDID01003200">
    <property type="protein sequence ID" value="JAP93406.1"/>
    <property type="molecule type" value="Transcribed_RNA"/>
</dbReference>